<keyword evidence="6" id="KW-0328">Glycosyltransferase</keyword>
<feature type="domain" description="Penicillin-binding protein transpeptidase" evidence="15">
    <location>
        <begin position="374"/>
        <end position="636"/>
    </location>
</feature>
<keyword evidence="9" id="KW-0133">Cell shape</keyword>
<evidence type="ECO:0000313" key="18">
    <source>
        <dbReference type="Proteomes" id="UP000242763"/>
    </source>
</evidence>
<evidence type="ECO:0000256" key="1">
    <source>
        <dbReference type="ARBA" id="ARBA00004752"/>
    </source>
</evidence>
<comment type="similarity">
    <text evidence="3">In the N-terminal section; belongs to the glycosyltransferase 51 family.</text>
</comment>
<dbReference type="GO" id="GO:0030288">
    <property type="term" value="C:outer membrane-bounded periplasmic space"/>
    <property type="evidence" value="ECO:0007669"/>
    <property type="project" value="TreeGrafter"/>
</dbReference>
<feature type="domain" description="Glycosyl transferase family 51" evidence="16">
    <location>
        <begin position="121"/>
        <end position="286"/>
    </location>
</feature>
<accession>A0A1I3JKJ9</accession>
<reference evidence="18" key="1">
    <citation type="submission" date="2016-10" db="EMBL/GenBank/DDBJ databases">
        <authorList>
            <person name="Varghese N."/>
            <person name="Submissions S."/>
        </authorList>
    </citation>
    <scope>NUCLEOTIDE SEQUENCE [LARGE SCALE GENOMIC DNA]</scope>
    <source>
        <strain evidence="18">DSM 21857</strain>
    </source>
</reference>
<keyword evidence="5" id="KW-0645">Protease</keyword>
<dbReference type="InterPro" id="IPR050396">
    <property type="entry name" value="Glycosyltr_51/Transpeptidase"/>
</dbReference>
<evidence type="ECO:0000256" key="14">
    <source>
        <dbReference type="ARBA" id="ARBA00049902"/>
    </source>
</evidence>
<keyword evidence="12" id="KW-0961">Cell wall biogenesis/degradation</keyword>
<evidence type="ECO:0000256" key="12">
    <source>
        <dbReference type="ARBA" id="ARBA00023316"/>
    </source>
</evidence>
<dbReference type="GO" id="GO:0009252">
    <property type="term" value="P:peptidoglycan biosynthetic process"/>
    <property type="evidence" value="ECO:0007669"/>
    <property type="project" value="UniProtKB-UniPathway"/>
</dbReference>
<comment type="catalytic activity">
    <reaction evidence="13">
        <text>Preferential cleavage: (Ac)2-L-Lys-D-Ala-|-D-Ala. Also transpeptidation of peptidyl-alanyl moieties that are N-acyl substituents of D-alanine.</text>
        <dbReference type="EC" id="3.4.16.4"/>
    </reaction>
</comment>
<comment type="similarity">
    <text evidence="2">In the C-terminal section; belongs to the transpeptidase family.</text>
</comment>
<comment type="pathway">
    <text evidence="1">Cell wall biogenesis; peptidoglycan biosynthesis.</text>
</comment>
<dbReference type="PANTHER" id="PTHR32282:SF33">
    <property type="entry name" value="PEPTIDOGLYCAN GLYCOSYLTRANSFERASE"/>
    <property type="match status" value="1"/>
</dbReference>
<dbReference type="Gene3D" id="3.40.710.10">
    <property type="entry name" value="DD-peptidase/beta-lactamase superfamily"/>
    <property type="match status" value="1"/>
</dbReference>
<dbReference type="InterPro" id="IPR012338">
    <property type="entry name" value="Beta-lactam/transpept-like"/>
</dbReference>
<dbReference type="Pfam" id="PF00905">
    <property type="entry name" value="Transpeptidase"/>
    <property type="match status" value="1"/>
</dbReference>
<dbReference type="Pfam" id="PF00912">
    <property type="entry name" value="Transgly"/>
    <property type="match status" value="1"/>
</dbReference>
<keyword evidence="4" id="KW-0121">Carboxypeptidase</keyword>
<keyword evidence="18" id="KW-1185">Reference proteome</keyword>
<evidence type="ECO:0000256" key="11">
    <source>
        <dbReference type="ARBA" id="ARBA00023268"/>
    </source>
</evidence>
<dbReference type="Gene3D" id="1.10.3810.10">
    <property type="entry name" value="Biosynthetic peptidoglycan transglycosylase-like"/>
    <property type="match status" value="1"/>
</dbReference>
<organism evidence="17 18">
    <name type="scientific">Aquamicrobium aerolatum DSM 21857</name>
    <dbReference type="NCBI Taxonomy" id="1121003"/>
    <lineage>
        <taxon>Bacteria</taxon>
        <taxon>Pseudomonadati</taxon>
        <taxon>Pseudomonadota</taxon>
        <taxon>Alphaproteobacteria</taxon>
        <taxon>Hyphomicrobiales</taxon>
        <taxon>Phyllobacteriaceae</taxon>
        <taxon>Aerobium</taxon>
    </lineage>
</organism>
<evidence type="ECO:0000256" key="8">
    <source>
        <dbReference type="ARBA" id="ARBA00022801"/>
    </source>
</evidence>
<dbReference type="EMBL" id="FORF01000004">
    <property type="protein sequence ID" value="SFI60676.1"/>
    <property type="molecule type" value="Genomic_DNA"/>
</dbReference>
<dbReference type="GO" id="GO:0006508">
    <property type="term" value="P:proteolysis"/>
    <property type="evidence" value="ECO:0007669"/>
    <property type="project" value="UniProtKB-KW"/>
</dbReference>
<evidence type="ECO:0000259" key="16">
    <source>
        <dbReference type="Pfam" id="PF00912"/>
    </source>
</evidence>
<evidence type="ECO:0000256" key="13">
    <source>
        <dbReference type="ARBA" id="ARBA00034000"/>
    </source>
</evidence>
<evidence type="ECO:0000256" key="3">
    <source>
        <dbReference type="ARBA" id="ARBA00007739"/>
    </source>
</evidence>
<dbReference type="SUPFAM" id="SSF56601">
    <property type="entry name" value="beta-lactamase/transpeptidase-like"/>
    <property type="match status" value="1"/>
</dbReference>
<proteinExistence type="inferred from homology"/>
<keyword evidence="7" id="KW-0808">Transferase</keyword>
<keyword evidence="8" id="KW-0378">Hydrolase</keyword>
<keyword evidence="11" id="KW-0511">Multifunctional enzyme</keyword>
<keyword evidence="10" id="KW-0573">Peptidoglycan synthesis</keyword>
<evidence type="ECO:0000256" key="7">
    <source>
        <dbReference type="ARBA" id="ARBA00022679"/>
    </source>
</evidence>
<sequence length="721" mass="78834">MGVGGMDNPSKRRKLKAPRATRLLAVDAWIDSTLYEAGFKARETWENLTIFFRRFKVTGWRRGVVEIASESFTWGTVGAIAMVALAMPAFEETSKDWRSQGDYAVTFLDRYGNEIGQRGIIQRDSVPVDELPDHVIKAVLATEDRRFFEHFGIDFIGLARAMGENVRAKSVVQGGSTLTQQLAKNLFLTNERSMERKIKEAYLALWLEWNLTKKEILQLYLDRAYMGGGTFGIAAAADFYFDKNIKDVTVAEAAMLAGLFKAPGNYAPHINLPAARGRANVVLSNMVEAGLMTEGQVLSARLHPATSVDRAGRDSPDYFLDWAFEEVKKIAPKHGPHALVARTTIDMNLQKAAEESLEFHLRQNGPAYKFSEGAIVMVENNGAVRALVGGNDYGRSQFNRATRAMRQTGSSFKTYVYTAAMEAGFKPDDVISDGPITWAGWSPRNYTRGYAGRVTLASALIRSLNTVPVRLAKEHLGIPAIVEMAAKMGVESELNGHRTMVLGTSEMTVMDQATGHLTLANGGFAGSRHAITQLVTHSGQVVYDFSRDAPEPHRVVSEQAVASMNSIMVQIPETGTARRAALPGIRAAGKTGTTQAYRDAWFVGYTGNYTAAVWLGNDDFTSTRNMTGGTVPAMVWQRLMAYAHQNVELKPIPGIEAPFLDRKPAAAVASASAAEHDATAEQERPSILSARTTRLLVSMAEMFETAPALTTSAPSDNLSSL</sequence>
<evidence type="ECO:0000259" key="15">
    <source>
        <dbReference type="Pfam" id="PF00905"/>
    </source>
</evidence>
<evidence type="ECO:0000256" key="5">
    <source>
        <dbReference type="ARBA" id="ARBA00022670"/>
    </source>
</evidence>
<dbReference type="InterPro" id="IPR001460">
    <property type="entry name" value="PCN-bd_Tpept"/>
</dbReference>
<comment type="catalytic activity">
    <reaction evidence="14">
        <text>[GlcNAc-(1-&gt;4)-Mur2Ac(oyl-L-Ala-gamma-D-Glu-L-Lys-D-Ala-D-Ala)](n)-di-trans,octa-cis-undecaprenyl diphosphate + beta-D-GlcNAc-(1-&gt;4)-Mur2Ac(oyl-L-Ala-gamma-D-Glu-L-Lys-D-Ala-D-Ala)-di-trans,octa-cis-undecaprenyl diphosphate = [GlcNAc-(1-&gt;4)-Mur2Ac(oyl-L-Ala-gamma-D-Glu-L-Lys-D-Ala-D-Ala)](n+1)-di-trans,octa-cis-undecaprenyl diphosphate + di-trans,octa-cis-undecaprenyl diphosphate + H(+)</text>
        <dbReference type="Rhea" id="RHEA:23708"/>
        <dbReference type="Rhea" id="RHEA-COMP:9602"/>
        <dbReference type="Rhea" id="RHEA-COMP:9603"/>
        <dbReference type="ChEBI" id="CHEBI:15378"/>
        <dbReference type="ChEBI" id="CHEBI:58405"/>
        <dbReference type="ChEBI" id="CHEBI:60033"/>
        <dbReference type="ChEBI" id="CHEBI:78435"/>
        <dbReference type="EC" id="2.4.99.28"/>
    </reaction>
</comment>
<evidence type="ECO:0000313" key="17">
    <source>
        <dbReference type="EMBL" id="SFI60676.1"/>
    </source>
</evidence>
<dbReference type="GO" id="GO:0008658">
    <property type="term" value="F:penicillin binding"/>
    <property type="evidence" value="ECO:0007669"/>
    <property type="project" value="InterPro"/>
</dbReference>
<dbReference type="FunFam" id="1.10.3810.10:FF:000001">
    <property type="entry name" value="Penicillin-binding protein 1A"/>
    <property type="match status" value="1"/>
</dbReference>
<gene>
    <name evidence="17" type="ORF">SAMN03080618_00890</name>
</gene>
<dbReference type="InterPro" id="IPR036950">
    <property type="entry name" value="PBP_transglycosylase"/>
</dbReference>
<evidence type="ECO:0000256" key="6">
    <source>
        <dbReference type="ARBA" id="ARBA00022676"/>
    </source>
</evidence>
<dbReference type="Proteomes" id="UP000242763">
    <property type="component" value="Unassembled WGS sequence"/>
</dbReference>
<evidence type="ECO:0000256" key="2">
    <source>
        <dbReference type="ARBA" id="ARBA00007090"/>
    </source>
</evidence>
<dbReference type="PANTHER" id="PTHR32282">
    <property type="entry name" value="BINDING PROTEIN TRANSPEPTIDASE, PUTATIVE-RELATED"/>
    <property type="match status" value="1"/>
</dbReference>
<name>A0A1I3JKJ9_9HYPH</name>
<dbReference type="InterPro" id="IPR001264">
    <property type="entry name" value="Glyco_trans_51"/>
</dbReference>
<dbReference type="InterPro" id="IPR023346">
    <property type="entry name" value="Lysozyme-like_dom_sf"/>
</dbReference>
<dbReference type="SUPFAM" id="SSF53955">
    <property type="entry name" value="Lysozyme-like"/>
    <property type="match status" value="1"/>
</dbReference>
<dbReference type="GO" id="GO:0071555">
    <property type="term" value="P:cell wall organization"/>
    <property type="evidence" value="ECO:0007669"/>
    <property type="project" value="UniProtKB-KW"/>
</dbReference>
<evidence type="ECO:0000256" key="10">
    <source>
        <dbReference type="ARBA" id="ARBA00022984"/>
    </source>
</evidence>
<dbReference type="UniPathway" id="UPA00219"/>
<evidence type="ECO:0000256" key="4">
    <source>
        <dbReference type="ARBA" id="ARBA00022645"/>
    </source>
</evidence>
<dbReference type="GO" id="GO:0009002">
    <property type="term" value="F:serine-type D-Ala-D-Ala carboxypeptidase activity"/>
    <property type="evidence" value="ECO:0007669"/>
    <property type="project" value="UniProtKB-EC"/>
</dbReference>
<dbReference type="GO" id="GO:0008360">
    <property type="term" value="P:regulation of cell shape"/>
    <property type="evidence" value="ECO:0007669"/>
    <property type="project" value="UniProtKB-KW"/>
</dbReference>
<protein>
    <submittedName>
        <fullName evidence="17">Penicillin-binding protein 1A</fullName>
    </submittedName>
</protein>
<evidence type="ECO:0000256" key="9">
    <source>
        <dbReference type="ARBA" id="ARBA00022960"/>
    </source>
</evidence>
<dbReference type="GO" id="GO:0008955">
    <property type="term" value="F:peptidoglycan glycosyltransferase activity"/>
    <property type="evidence" value="ECO:0007669"/>
    <property type="project" value="UniProtKB-EC"/>
</dbReference>
<dbReference type="AlphaFoldDB" id="A0A1I3JKJ9"/>
<dbReference type="NCBIfam" id="TIGR02074">
    <property type="entry name" value="PBP_1a_fam"/>
    <property type="match status" value="1"/>
</dbReference>
<dbReference type="STRING" id="1121003.SAMN03080618_00890"/>